<gene>
    <name evidence="2" type="ORF">HMPREF0591_1776</name>
</gene>
<accession>D5P6I2</accession>
<dbReference type="Proteomes" id="UP000003653">
    <property type="component" value="Unassembled WGS sequence"/>
</dbReference>
<dbReference type="AlphaFoldDB" id="D5P6I2"/>
<name>D5P6I2_9MYCO</name>
<proteinExistence type="predicted"/>
<organism evidence="2 3">
    <name type="scientific">Mycobacterium parascrofulaceum ATCC BAA-614</name>
    <dbReference type="NCBI Taxonomy" id="525368"/>
    <lineage>
        <taxon>Bacteria</taxon>
        <taxon>Bacillati</taxon>
        <taxon>Actinomycetota</taxon>
        <taxon>Actinomycetes</taxon>
        <taxon>Mycobacteriales</taxon>
        <taxon>Mycobacteriaceae</taxon>
        <taxon>Mycobacterium</taxon>
        <taxon>Mycobacterium simiae complex</taxon>
    </lineage>
</organism>
<comment type="caution">
    <text evidence="2">The sequence shown here is derived from an EMBL/GenBank/DDBJ whole genome shotgun (WGS) entry which is preliminary data.</text>
</comment>
<dbReference type="EMBL" id="ADNV01000148">
    <property type="protein sequence ID" value="EFG78317.1"/>
    <property type="molecule type" value="Genomic_DNA"/>
</dbReference>
<feature type="region of interest" description="Disordered" evidence="1">
    <location>
        <begin position="1"/>
        <end position="39"/>
    </location>
</feature>
<keyword evidence="3" id="KW-1185">Reference proteome</keyword>
<evidence type="ECO:0000313" key="3">
    <source>
        <dbReference type="Proteomes" id="UP000003653"/>
    </source>
</evidence>
<sequence length="39" mass="4210">MSVAEISPNRNRLTGTRLDPGSTSREEGKRCAHLRAKGG</sequence>
<evidence type="ECO:0000313" key="2">
    <source>
        <dbReference type="EMBL" id="EFG78317.1"/>
    </source>
</evidence>
<evidence type="ECO:0000256" key="1">
    <source>
        <dbReference type="SAM" id="MobiDB-lite"/>
    </source>
</evidence>
<reference evidence="2 3" key="1">
    <citation type="submission" date="2010-04" db="EMBL/GenBank/DDBJ databases">
        <authorList>
            <person name="Muzny D."/>
            <person name="Qin X."/>
            <person name="Deng J."/>
            <person name="Jiang H."/>
            <person name="Liu Y."/>
            <person name="Qu J."/>
            <person name="Song X.-Z."/>
            <person name="Zhang L."/>
            <person name="Thornton R."/>
            <person name="Coyle M."/>
            <person name="Francisco L."/>
            <person name="Jackson L."/>
            <person name="Javaid M."/>
            <person name="Korchina V."/>
            <person name="Kovar C."/>
            <person name="Mata R."/>
            <person name="Mathew T."/>
            <person name="Ngo R."/>
            <person name="Nguyen L."/>
            <person name="Nguyen N."/>
            <person name="Okwuonu G."/>
            <person name="Ongeri F."/>
            <person name="Pham C."/>
            <person name="Simmons D."/>
            <person name="Wilczek-Boney K."/>
            <person name="Hale W."/>
            <person name="Jakkamsetti A."/>
            <person name="Pham P."/>
            <person name="Ruth R."/>
            <person name="San Lucas F."/>
            <person name="Warren J."/>
            <person name="Zhang J."/>
            <person name="Zhao Z."/>
            <person name="Zhou C."/>
            <person name="Zhu D."/>
            <person name="Lee S."/>
            <person name="Bess C."/>
            <person name="Blankenburg K."/>
            <person name="Forbes L."/>
            <person name="Fu Q."/>
            <person name="Gubbala S."/>
            <person name="Hirani K."/>
            <person name="Jayaseelan J.C."/>
            <person name="Lara F."/>
            <person name="Munidasa M."/>
            <person name="Palculict T."/>
            <person name="Patil S."/>
            <person name="Pu L.-L."/>
            <person name="Saada N."/>
            <person name="Tang L."/>
            <person name="Weissenberger G."/>
            <person name="Zhu Y."/>
            <person name="Hemphill L."/>
            <person name="Shang Y."/>
            <person name="Youmans B."/>
            <person name="Ayvaz T."/>
            <person name="Ross M."/>
            <person name="Santibanez J."/>
            <person name="Aqrawi P."/>
            <person name="Gross S."/>
            <person name="Joshi V."/>
            <person name="Fowler G."/>
            <person name="Nazareth L."/>
            <person name="Reid J."/>
            <person name="Worley K."/>
            <person name="Petrosino J."/>
            <person name="Highlander S."/>
            <person name="Gibbs R."/>
        </authorList>
    </citation>
    <scope>NUCLEOTIDE SEQUENCE [LARGE SCALE GENOMIC DNA]</scope>
    <source>
        <strain evidence="2 3">ATCC BAA-614</strain>
    </source>
</reference>
<protein>
    <submittedName>
        <fullName evidence="2">Uncharacterized protein</fullName>
    </submittedName>
</protein>
<dbReference type="HOGENOM" id="CLU_3313065_0_0_11"/>